<evidence type="ECO:0000313" key="2">
    <source>
        <dbReference type="Proteomes" id="UP001057702"/>
    </source>
</evidence>
<dbReference type="EMBL" id="JANFNG010000033">
    <property type="protein sequence ID" value="MCQ4084319.1"/>
    <property type="molecule type" value="Genomic_DNA"/>
</dbReference>
<gene>
    <name evidence="1" type="ORF">NGB36_28000</name>
</gene>
<proteinExistence type="predicted"/>
<evidence type="ECO:0000313" key="1">
    <source>
        <dbReference type="EMBL" id="MCQ4084319.1"/>
    </source>
</evidence>
<dbReference type="RefSeq" id="WP_255923379.1">
    <property type="nucleotide sequence ID" value="NZ_JANFNG010000033.1"/>
</dbReference>
<name>A0ABT1Q320_9ACTN</name>
<reference evidence="1" key="1">
    <citation type="submission" date="2022-06" db="EMBL/GenBank/DDBJ databases">
        <title>Draft genome sequence of Streptomyces sp. RB6PN25 isolated from peat swamp forest in Thailand.</title>
        <authorList>
            <person name="Duangmal K."/>
            <person name="Klaysubun C."/>
        </authorList>
    </citation>
    <scope>NUCLEOTIDE SEQUENCE</scope>
    <source>
        <strain evidence="1">RB6PN25</strain>
    </source>
</reference>
<dbReference type="Pfam" id="PF05960">
    <property type="entry name" value="DUF885"/>
    <property type="match status" value="1"/>
</dbReference>
<accession>A0ABT1Q320</accession>
<dbReference type="PANTHER" id="PTHR33361:SF15">
    <property type="entry name" value="DUF885 FAMILY LIPOPROTEIN"/>
    <property type="match status" value="1"/>
</dbReference>
<dbReference type="InterPro" id="IPR010281">
    <property type="entry name" value="DUF885"/>
</dbReference>
<sequence length="513" mass="56027">MDNRIRSVCDLMVPVVREMAGLHEYDGTVQDLSPDGVRRGLDALARARRDGEPLADPQDEAHLTVFEDALHVQFGELELHRRDPYVHLSNLELTAYDREYAPQEERAAARRRHLAQWPDAVDAAIASLDRVSAVVAAALLRAVQGLAAGLDPAEGAETRSALAAHQRLVAHVARVAETGDPDPRLGGAALARLMGSQEGVEVDLSALAATAERERERLSGLLEEACRAYDPKRTTAELVPELLADHPDADGVVPEAARLADEVIAFTRERSLVPYTDGECLVGPAPASRRWSSAMMTWAAPYEADAPSWYHITPPQPDWPEREREEWLTIFSRTSLPAITVHEVAPGHFAHGRALRHAPTDVRRALHSLSFCEGWAHYAEEMCLEEGFREGDPRFAIGVALEALVRVTRLTCAIGLHTGAMDVAEATERFVCDARLARAAAASEARRGTFDAAYGRYTWGKLELMRLRERARKEWGSGYSLAGFHSALLALGSPPLGLLERALAGGPSARAGQ</sequence>
<dbReference type="Proteomes" id="UP001057702">
    <property type="component" value="Unassembled WGS sequence"/>
</dbReference>
<protein>
    <submittedName>
        <fullName evidence="1">DUF885 domain-containing protein</fullName>
    </submittedName>
</protein>
<keyword evidence="2" id="KW-1185">Reference proteome</keyword>
<comment type="caution">
    <text evidence="1">The sequence shown here is derived from an EMBL/GenBank/DDBJ whole genome shotgun (WGS) entry which is preliminary data.</text>
</comment>
<organism evidence="1 2">
    <name type="scientific">Streptomyces humicola</name>
    <dbReference type="NCBI Taxonomy" id="2953240"/>
    <lineage>
        <taxon>Bacteria</taxon>
        <taxon>Bacillati</taxon>
        <taxon>Actinomycetota</taxon>
        <taxon>Actinomycetes</taxon>
        <taxon>Kitasatosporales</taxon>
        <taxon>Streptomycetaceae</taxon>
        <taxon>Streptomyces</taxon>
    </lineage>
</organism>
<dbReference type="PANTHER" id="PTHR33361">
    <property type="entry name" value="GLR0591 PROTEIN"/>
    <property type="match status" value="1"/>
</dbReference>